<gene>
    <name evidence="1" type="ORF">AAIR29_09270</name>
</gene>
<dbReference type="EMBL" id="JBDGHN010000005">
    <property type="protein sequence ID" value="MEN2751821.1"/>
    <property type="molecule type" value="Genomic_DNA"/>
</dbReference>
<comment type="caution">
    <text evidence="1">The sequence shown here is derived from an EMBL/GenBank/DDBJ whole genome shotgun (WGS) entry which is preliminary data.</text>
</comment>
<name>A0ABU9X8T9_9GAMM</name>
<dbReference type="Proteomes" id="UP001461960">
    <property type="component" value="Unassembled WGS sequence"/>
</dbReference>
<proteinExistence type="predicted"/>
<reference evidence="1 2" key="1">
    <citation type="submission" date="2024-05" db="EMBL/GenBank/DDBJ databases">
        <authorList>
            <person name="Kim H.-Y."/>
            <person name="Kim E."/>
            <person name="Cai Y."/>
            <person name="Yang S.-M."/>
            <person name="Lee W."/>
        </authorList>
    </citation>
    <scope>NUCLEOTIDE SEQUENCE [LARGE SCALE GENOMIC DNA]</scope>
    <source>
        <strain evidence="1 2">FBL11</strain>
    </source>
</reference>
<sequence length="65" mass="7221">MASQQLQIYPLNSEYSGYVDITPINGNKIVATLLFHNLQQASSDLSTGHALDVLHRINKKPKTVK</sequence>
<organism evidence="1 2">
    <name type="scientific">Psychrobacter saeujeotis</name>
    <dbReference type="NCBI Taxonomy" id="3143436"/>
    <lineage>
        <taxon>Bacteria</taxon>
        <taxon>Pseudomonadati</taxon>
        <taxon>Pseudomonadota</taxon>
        <taxon>Gammaproteobacteria</taxon>
        <taxon>Moraxellales</taxon>
        <taxon>Moraxellaceae</taxon>
        <taxon>Psychrobacter</taxon>
    </lineage>
</organism>
<keyword evidence="2" id="KW-1185">Reference proteome</keyword>
<dbReference type="RefSeq" id="WP_299218672.1">
    <property type="nucleotide sequence ID" value="NZ_JBDGHN010000005.1"/>
</dbReference>
<evidence type="ECO:0000313" key="1">
    <source>
        <dbReference type="EMBL" id="MEN2751821.1"/>
    </source>
</evidence>
<accession>A0ABU9X8T9</accession>
<evidence type="ECO:0000313" key="2">
    <source>
        <dbReference type="Proteomes" id="UP001461960"/>
    </source>
</evidence>
<protein>
    <submittedName>
        <fullName evidence="1">Uncharacterized protein</fullName>
    </submittedName>
</protein>